<accession>A0A7L9QCL3</accession>
<sequence>MAQTYGCSSCDNRWTGLSAAHCSHCHVTFASARLFDLHYTTTGRELNMVCKSPSRMRGVSEVRPGVFGRPTPAIRTTDAA</sequence>
<feature type="domain" description="Phage FDXHR zinc binding" evidence="2">
    <location>
        <begin position="6"/>
        <end position="55"/>
    </location>
</feature>
<dbReference type="InterPro" id="IPR058158">
    <property type="entry name" value="Phage_zn-bd_3"/>
</dbReference>
<dbReference type="AlphaFoldDB" id="A0A7L9QCL3"/>
<organism evidence="3">
    <name type="scientific">uncultured organism</name>
    <dbReference type="NCBI Taxonomy" id="155900"/>
    <lineage>
        <taxon>unclassified sequences</taxon>
        <taxon>environmental samples</taxon>
    </lineage>
</organism>
<dbReference type="Pfam" id="PF24071">
    <property type="entry name" value="Phage_zn_bind_3"/>
    <property type="match status" value="1"/>
</dbReference>
<reference evidence="3" key="1">
    <citation type="submission" date="2020-09" db="EMBL/GenBank/DDBJ databases">
        <title>A new high-throughput screening method to detect antimicrobial volatiles from metagenomic clone libraries.</title>
        <authorList>
            <person name="Stocker F."/>
            <person name="Obermeier M."/>
            <person name="Resch K."/>
            <person name="Berg G."/>
            <person name="Mueller Bogota C.A."/>
        </authorList>
    </citation>
    <scope>NUCLEOTIDE SEQUENCE</scope>
</reference>
<evidence type="ECO:0000256" key="1">
    <source>
        <dbReference type="SAM" id="MobiDB-lite"/>
    </source>
</evidence>
<dbReference type="EMBL" id="MW000467">
    <property type="protein sequence ID" value="QOL00344.1"/>
    <property type="molecule type" value="Genomic_DNA"/>
</dbReference>
<feature type="region of interest" description="Disordered" evidence="1">
    <location>
        <begin position="61"/>
        <end position="80"/>
    </location>
</feature>
<evidence type="ECO:0000313" key="3">
    <source>
        <dbReference type="EMBL" id="QOL00344.1"/>
    </source>
</evidence>
<evidence type="ECO:0000259" key="2">
    <source>
        <dbReference type="Pfam" id="PF24071"/>
    </source>
</evidence>
<protein>
    <recommendedName>
        <fullName evidence="2">Phage FDXHR zinc binding domain-containing protein</fullName>
    </recommendedName>
</protein>
<proteinExistence type="predicted"/>
<name>A0A7L9QCL3_9ZZZZ</name>